<gene>
    <name evidence="3" type="ORF">O3P69_001378</name>
</gene>
<evidence type="ECO:0000256" key="1">
    <source>
        <dbReference type="SAM" id="Coils"/>
    </source>
</evidence>
<feature type="region of interest" description="Disordered" evidence="2">
    <location>
        <begin position="104"/>
        <end position="522"/>
    </location>
</feature>
<feature type="compositionally biased region" description="Low complexity" evidence="2">
    <location>
        <begin position="893"/>
        <end position="903"/>
    </location>
</feature>
<feature type="region of interest" description="Disordered" evidence="2">
    <location>
        <begin position="821"/>
        <end position="975"/>
    </location>
</feature>
<feature type="compositionally biased region" description="Pro residues" evidence="2">
    <location>
        <begin position="911"/>
        <end position="920"/>
    </location>
</feature>
<feature type="compositionally biased region" description="Low complexity" evidence="2">
    <location>
        <begin position="34"/>
        <end position="50"/>
    </location>
</feature>
<feature type="compositionally biased region" description="Low complexity" evidence="2">
    <location>
        <begin position="630"/>
        <end position="650"/>
    </location>
</feature>
<evidence type="ECO:0000313" key="4">
    <source>
        <dbReference type="Proteomes" id="UP001487740"/>
    </source>
</evidence>
<reference evidence="3 4" key="1">
    <citation type="submission" date="2023-03" db="EMBL/GenBank/DDBJ databases">
        <title>High-quality genome of Scylla paramamosain provides insights in environmental adaptation.</title>
        <authorList>
            <person name="Zhang L."/>
        </authorList>
    </citation>
    <scope>NUCLEOTIDE SEQUENCE [LARGE SCALE GENOMIC DNA]</scope>
    <source>
        <strain evidence="3">LZ_2023a</strain>
        <tissue evidence="3">Muscle</tissue>
    </source>
</reference>
<feature type="compositionally biased region" description="Polar residues" evidence="2">
    <location>
        <begin position="136"/>
        <end position="149"/>
    </location>
</feature>
<feature type="region of interest" description="Disordered" evidence="2">
    <location>
        <begin position="585"/>
        <end position="657"/>
    </location>
</feature>
<comment type="caution">
    <text evidence="3">The sequence shown here is derived from an EMBL/GenBank/DDBJ whole genome shotgun (WGS) entry which is preliminary data.</text>
</comment>
<feature type="compositionally biased region" description="Low complexity" evidence="2">
    <location>
        <begin position="830"/>
        <end position="844"/>
    </location>
</feature>
<feature type="compositionally biased region" description="Basic residues" evidence="2">
    <location>
        <begin position="477"/>
        <end position="487"/>
    </location>
</feature>
<proteinExistence type="predicted"/>
<feature type="compositionally biased region" description="Polar residues" evidence="2">
    <location>
        <begin position="65"/>
        <end position="81"/>
    </location>
</feature>
<name>A0AAW0UQ26_SCYPA</name>
<evidence type="ECO:0000256" key="2">
    <source>
        <dbReference type="SAM" id="MobiDB-lite"/>
    </source>
</evidence>
<feature type="region of interest" description="Disordered" evidence="2">
    <location>
        <begin position="529"/>
        <end position="548"/>
    </location>
</feature>
<accession>A0AAW0UQ26</accession>
<sequence length="998" mass="107020">MVSTLHITLINNQPSSQWLGRSASCEETNLLGFPSTLTPTSKTTSLSTSSVLRPQAPDAGVPGLPSSTHSLVTPTPYSPSAGSRAPSWSPVRFKTKPLPDFLKKLNPESAPVGSPGTKTSWCRAAASQGPGRPGLATSTGDVQVGQVSPTLAARWPHAGKSDSSKPEISPRAGRKVLGIPVSSTAVSSVSQVAPPVVPVGRPPTPQGERRRLSGGSPSMTRKEVSPALTNDPSAKSAADPSRAPHEAPDVVDQGTKSDQPDEPQGSGRRPSLGSARKESPTGARKLMSDTAWLASSNRSATLPALRTSSAPWQQRPNRLSSASLQRFEDSVHSGGGREGVGGGVMEDGGPHTRVAPASSAHRKANSLPGYYSRGSTLHQPSFREAFNTSKSPTPPARNDGAPAAPPRGPTSPRTPRVVAVPSEPPPPKPVPSSPEKKNKKSILSGIFRRRKKGSSSTSSSSSDSSSSDNEEPPQRRSFLRRRSKKKEKKDPILPPPSIPPAEERLARSYGDFPDGSDLRSYRRVRVVPVGTGSLGKETQPLGIPTLATQPGQLNRLGVSASHDSLPLSLGSWTGGGSHASLGYYSGGGMGTRSSSTDTISKKERREALKARVERLRERIRDTSSDEEKASVSSHSLYGSESSLSKTGSLSRRSRAARTERFLRRKSYELETLRNETEKDRRNREAVQARIEEIQRVREFEAKRNKLNEERKSQSVPKAKPRWSAKLVYQESSEYESSVLLRTPSVSPSASPHMKAKFDGHAKDGVVLRNKPHHVTPSVAVSLPVPSVTSSRRSFQDFDAPVHNNLRGHRSASYDSNINRNSFVIQPPTVPTTSSGSTTNRSGLTPPAPPPRDRSRIMSPCDGRPMSFSFESLNQEGHRPTSSQSSMSNFTKGSSPSPSVRSVPAYLGPRSNPQPPGPQPMLIPTRRSYSELELSQQQQMEAKSGYPIPPSRPVPPGYPNSHYSYTDQPPKTTEPLLPTTTATTAVPAGAVLHRPVSST</sequence>
<dbReference type="AlphaFoldDB" id="A0AAW0UQ26"/>
<feature type="region of interest" description="Disordered" evidence="2">
    <location>
        <begin position="33"/>
        <end position="90"/>
    </location>
</feature>
<feature type="compositionally biased region" description="Basic and acidic residues" evidence="2">
    <location>
        <begin position="599"/>
        <end position="629"/>
    </location>
</feature>
<protein>
    <submittedName>
        <fullName evidence="3">Uncharacterized protein</fullName>
    </submittedName>
</protein>
<evidence type="ECO:0000313" key="3">
    <source>
        <dbReference type="EMBL" id="KAK8402223.1"/>
    </source>
</evidence>
<organism evidence="3 4">
    <name type="scientific">Scylla paramamosain</name>
    <name type="common">Mud crab</name>
    <dbReference type="NCBI Taxonomy" id="85552"/>
    <lineage>
        <taxon>Eukaryota</taxon>
        <taxon>Metazoa</taxon>
        <taxon>Ecdysozoa</taxon>
        <taxon>Arthropoda</taxon>
        <taxon>Crustacea</taxon>
        <taxon>Multicrustacea</taxon>
        <taxon>Malacostraca</taxon>
        <taxon>Eumalacostraca</taxon>
        <taxon>Eucarida</taxon>
        <taxon>Decapoda</taxon>
        <taxon>Pleocyemata</taxon>
        <taxon>Brachyura</taxon>
        <taxon>Eubrachyura</taxon>
        <taxon>Portunoidea</taxon>
        <taxon>Portunidae</taxon>
        <taxon>Portuninae</taxon>
        <taxon>Scylla</taxon>
    </lineage>
</organism>
<keyword evidence="4" id="KW-1185">Reference proteome</keyword>
<dbReference type="EMBL" id="JARAKH010000008">
    <property type="protein sequence ID" value="KAK8402223.1"/>
    <property type="molecule type" value="Genomic_DNA"/>
</dbReference>
<feature type="compositionally biased region" description="Low complexity" evidence="2">
    <location>
        <begin position="410"/>
        <end position="421"/>
    </location>
</feature>
<feature type="compositionally biased region" description="Gly residues" evidence="2">
    <location>
        <begin position="333"/>
        <end position="346"/>
    </location>
</feature>
<feature type="coiled-coil region" evidence="1">
    <location>
        <begin position="669"/>
        <end position="709"/>
    </location>
</feature>
<feature type="compositionally biased region" description="Polar residues" evidence="2">
    <location>
        <begin position="868"/>
        <end position="892"/>
    </location>
</feature>
<keyword evidence="1" id="KW-0175">Coiled coil</keyword>
<feature type="compositionally biased region" description="Pro residues" evidence="2">
    <location>
        <begin position="422"/>
        <end position="432"/>
    </location>
</feature>
<feature type="compositionally biased region" description="Polar residues" evidence="2">
    <location>
        <begin position="293"/>
        <end position="324"/>
    </location>
</feature>
<feature type="compositionally biased region" description="Low complexity" evidence="2">
    <location>
        <begin position="180"/>
        <end position="194"/>
    </location>
</feature>
<feature type="compositionally biased region" description="Pro residues" evidence="2">
    <location>
        <begin position="946"/>
        <end position="957"/>
    </location>
</feature>
<feature type="compositionally biased region" description="Low complexity" evidence="2">
    <location>
        <begin position="454"/>
        <end position="467"/>
    </location>
</feature>
<dbReference type="Proteomes" id="UP001487740">
    <property type="component" value="Unassembled WGS sequence"/>
</dbReference>
<feature type="compositionally biased region" description="Pro residues" evidence="2">
    <location>
        <begin position="195"/>
        <end position="205"/>
    </location>
</feature>